<dbReference type="RefSeq" id="WP_125222920.1">
    <property type="nucleotide sequence ID" value="NZ_QUSX01000002.1"/>
</dbReference>
<evidence type="ECO:0000313" key="3">
    <source>
        <dbReference type="Proteomes" id="UP000286990"/>
    </source>
</evidence>
<reference evidence="3" key="2">
    <citation type="submission" date="2018-12" db="EMBL/GenBank/DDBJ databases">
        <title>Maribacter lutimaris sp. nov., isolated from marine sediment.</title>
        <authorList>
            <person name="Kim K.K."/>
        </authorList>
    </citation>
    <scope>NUCLEOTIDE SEQUENCE [LARGE SCALE GENOMIC DNA]</scope>
    <source>
        <strain evidence="3">PoM-212</strain>
    </source>
</reference>
<feature type="transmembrane region" description="Helical" evidence="1">
    <location>
        <begin position="78"/>
        <end position="97"/>
    </location>
</feature>
<sequence length="173" mass="19652">MKSKNTDKNSFNIPKGYFNSFEDKLKDRIFKEDSGIPKNDGFSVPESYFEQLQAQLTAIIEQEKSSPKVIPLYSYKKFLAIAAAIAALLVLAVGINWNNDDTLSFTDLANSEIEAYFEDTELGLSSDEIAEVLPVDTYEINDFVQPQLTEDNLLDYLNENVEDFEELNLKNNE</sequence>
<gene>
    <name evidence="2" type="ORF">DZC72_10765</name>
</gene>
<name>A0A426RGT9_9FLAO</name>
<comment type="caution">
    <text evidence="2">The sequence shown here is derived from an EMBL/GenBank/DDBJ whole genome shotgun (WGS) entry which is preliminary data.</text>
</comment>
<keyword evidence="1" id="KW-0812">Transmembrane</keyword>
<reference evidence="3" key="1">
    <citation type="submission" date="2018-08" db="EMBL/GenBank/DDBJ databases">
        <authorList>
            <person name="Khan S.A."/>
            <person name="J S.E."/>
        </authorList>
    </citation>
    <scope>NUCLEOTIDE SEQUENCE [LARGE SCALE GENOMIC DNA]</scope>
    <source>
        <strain evidence="3">PoM-212</strain>
    </source>
</reference>
<evidence type="ECO:0000313" key="2">
    <source>
        <dbReference type="EMBL" id="RRQ48198.1"/>
    </source>
</evidence>
<dbReference type="EMBL" id="QUSX01000002">
    <property type="protein sequence ID" value="RRQ48198.1"/>
    <property type="molecule type" value="Genomic_DNA"/>
</dbReference>
<keyword evidence="1" id="KW-0472">Membrane</keyword>
<protein>
    <submittedName>
        <fullName evidence="2">Uncharacterized protein</fullName>
    </submittedName>
</protein>
<keyword evidence="3" id="KW-1185">Reference proteome</keyword>
<keyword evidence="1" id="KW-1133">Transmembrane helix</keyword>
<dbReference type="AlphaFoldDB" id="A0A426RGT9"/>
<evidence type="ECO:0000256" key="1">
    <source>
        <dbReference type="SAM" id="Phobius"/>
    </source>
</evidence>
<proteinExistence type="predicted"/>
<dbReference type="OrthoDB" id="981524at2"/>
<accession>A0A426RGT9</accession>
<organism evidence="2 3">
    <name type="scientific">Maribacter algicola</name>
    <dbReference type="NCBI Taxonomy" id="2498892"/>
    <lineage>
        <taxon>Bacteria</taxon>
        <taxon>Pseudomonadati</taxon>
        <taxon>Bacteroidota</taxon>
        <taxon>Flavobacteriia</taxon>
        <taxon>Flavobacteriales</taxon>
        <taxon>Flavobacteriaceae</taxon>
        <taxon>Maribacter</taxon>
    </lineage>
</organism>
<dbReference type="Proteomes" id="UP000286990">
    <property type="component" value="Unassembled WGS sequence"/>
</dbReference>